<name>A0ABS8VLW0_DATST</name>
<accession>A0ABS8VLW0</accession>
<evidence type="ECO:0000313" key="3">
    <source>
        <dbReference type="Proteomes" id="UP000823775"/>
    </source>
</evidence>
<reference evidence="2 3" key="1">
    <citation type="journal article" date="2021" name="BMC Genomics">
        <title>Datura genome reveals duplications of psychoactive alkaloid biosynthetic genes and high mutation rate following tissue culture.</title>
        <authorList>
            <person name="Rajewski A."/>
            <person name="Carter-House D."/>
            <person name="Stajich J."/>
            <person name="Litt A."/>
        </authorList>
    </citation>
    <scope>NUCLEOTIDE SEQUENCE [LARGE SCALE GENOMIC DNA]</scope>
    <source>
        <strain evidence="2">AR-01</strain>
    </source>
</reference>
<dbReference type="InterPro" id="IPR036691">
    <property type="entry name" value="Endo/exonu/phosph_ase_sf"/>
</dbReference>
<dbReference type="EMBL" id="JACEIK010005450">
    <property type="protein sequence ID" value="MCE0481546.1"/>
    <property type="molecule type" value="Genomic_DNA"/>
</dbReference>
<comment type="caution">
    <text evidence="2">The sequence shown here is derived from an EMBL/GenBank/DDBJ whole genome shotgun (WGS) entry which is preliminary data.</text>
</comment>
<proteinExistence type="predicted"/>
<gene>
    <name evidence="2" type="ORF">HAX54_039369</name>
</gene>
<keyword evidence="3" id="KW-1185">Reference proteome</keyword>
<feature type="compositionally biased region" description="Basic and acidic residues" evidence="1">
    <location>
        <begin position="1"/>
        <end position="24"/>
    </location>
</feature>
<evidence type="ECO:0000313" key="2">
    <source>
        <dbReference type="EMBL" id="MCE0481546.1"/>
    </source>
</evidence>
<dbReference type="Proteomes" id="UP000823775">
    <property type="component" value="Unassembled WGS sequence"/>
</dbReference>
<organism evidence="2 3">
    <name type="scientific">Datura stramonium</name>
    <name type="common">Jimsonweed</name>
    <name type="synonym">Common thornapple</name>
    <dbReference type="NCBI Taxonomy" id="4076"/>
    <lineage>
        <taxon>Eukaryota</taxon>
        <taxon>Viridiplantae</taxon>
        <taxon>Streptophyta</taxon>
        <taxon>Embryophyta</taxon>
        <taxon>Tracheophyta</taxon>
        <taxon>Spermatophyta</taxon>
        <taxon>Magnoliopsida</taxon>
        <taxon>eudicotyledons</taxon>
        <taxon>Gunneridae</taxon>
        <taxon>Pentapetalae</taxon>
        <taxon>asterids</taxon>
        <taxon>lamiids</taxon>
        <taxon>Solanales</taxon>
        <taxon>Solanaceae</taxon>
        <taxon>Solanoideae</taxon>
        <taxon>Datureae</taxon>
        <taxon>Datura</taxon>
    </lineage>
</organism>
<protein>
    <submittedName>
        <fullName evidence="2">Uncharacterized protein</fullName>
    </submittedName>
</protein>
<dbReference type="Gene3D" id="3.60.10.10">
    <property type="entry name" value="Endonuclease/exonuclease/phosphatase"/>
    <property type="match status" value="1"/>
</dbReference>
<evidence type="ECO:0000256" key="1">
    <source>
        <dbReference type="SAM" id="MobiDB-lite"/>
    </source>
</evidence>
<feature type="region of interest" description="Disordered" evidence="1">
    <location>
        <begin position="71"/>
        <end position="102"/>
    </location>
</feature>
<dbReference type="PANTHER" id="PTHR35218:SF9">
    <property type="entry name" value="ENDONUCLEASE_EXONUCLEASE_PHOSPHATASE DOMAIN-CONTAINING PROTEIN"/>
    <property type="match status" value="1"/>
</dbReference>
<dbReference type="PANTHER" id="PTHR35218">
    <property type="entry name" value="RNASE H DOMAIN-CONTAINING PROTEIN"/>
    <property type="match status" value="1"/>
</dbReference>
<sequence>METRPQKYSPRERRYGGSNRRDSSPKNLVPRNINSKKCNPYDIPRKRGQEIYSELFTNTDQMLLRPEASFEHSSFQIRHSDDSNSEGEPITTQANSSDPPSPTICFPMSKPTSFIIWNIRGANNDNFKRNFKELLRVHNLWMVALPETKMENHITIRDEFNYDDMIEVPAKGRSGGIVLLWLSKVVNVTHLTQSEQEIHIMIQVRVILGLIIEGAEVIMG</sequence>
<feature type="region of interest" description="Disordered" evidence="1">
    <location>
        <begin position="1"/>
        <end position="44"/>
    </location>
</feature>